<accession>A0AC61QMB3</accession>
<evidence type="ECO:0000313" key="1">
    <source>
        <dbReference type="EMBL" id="TGX80505.1"/>
    </source>
</evidence>
<keyword evidence="2" id="KW-1185">Reference proteome</keyword>
<dbReference type="Proteomes" id="UP000308886">
    <property type="component" value="Unassembled WGS sequence"/>
</dbReference>
<name>A0AC61QMB3_9BACT</name>
<evidence type="ECO:0000313" key="2">
    <source>
        <dbReference type="Proteomes" id="UP000308886"/>
    </source>
</evidence>
<organism evidence="1 2">
    <name type="scientific">Palleniella muris</name>
    <dbReference type="NCBI Taxonomy" id="3038145"/>
    <lineage>
        <taxon>Bacteria</taxon>
        <taxon>Pseudomonadati</taxon>
        <taxon>Bacteroidota</taxon>
        <taxon>Bacteroidia</taxon>
        <taxon>Bacteroidales</taxon>
        <taxon>Prevotellaceae</taxon>
        <taxon>Palleniella</taxon>
    </lineage>
</organism>
<proteinExistence type="predicted"/>
<gene>
    <name evidence="1" type="ORF">E5358_12675</name>
</gene>
<protein>
    <submittedName>
        <fullName evidence="1">Uncharacterized protein</fullName>
    </submittedName>
</protein>
<sequence>MAKRQRKYNVLLSRPAYVRVEIEATSKAEACMLAVNRAYQIAEEKGYSCWGGFRARDLQEIK</sequence>
<comment type="caution">
    <text evidence="1">The sequence shown here is derived from an EMBL/GenBank/DDBJ whole genome shotgun (WGS) entry which is preliminary data.</text>
</comment>
<reference evidence="1" key="1">
    <citation type="submission" date="2019-04" db="EMBL/GenBank/DDBJ databases">
        <title>Microbes associate with the intestines of laboratory mice.</title>
        <authorList>
            <person name="Navarre W."/>
            <person name="Wong E."/>
            <person name="Huang K."/>
            <person name="Tropini C."/>
            <person name="Ng K."/>
            <person name="Yu B."/>
        </authorList>
    </citation>
    <scope>NUCLEOTIDE SEQUENCE</scope>
    <source>
        <strain evidence="1">NM73_A23</strain>
    </source>
</reference>
<dbReference type="EMBL" id="SRZC01000025">
    <property type="protein sequence ID" value="TGX80505.1"/>
    <property type="molecule type" value="Genomic_DNA"/>
</dbReference>